<dbReference type="AlphaFoldDB" id="Q4RKN6"/>
<comment type="caution">
    <text evidence="2">The sequence shown here is derived from an EMBL/GenBank/DDBJ whole genome shotgun (WGS) entry which is preliminary data.</text>
</comment>
<reference evidence="2" key="2">
    <citation type="submission" date="2004-02" db="EMBL/GenBank/DDBJ databases">
        <authorList>
            <consortium name="Genoscope"/>
            <consortium name="Whitehead Institute Centre for Genome Research"/>
        </authorList>
    </citation>
    <scope>NUCLEOTIDE SEQUENCE</scope>
</reference>
<organism evidence="2">
    <name type="scientific">Tetraodon nigroviridis</name>
    <name type="common">Spotted green pufferfish</name>
    <name type="synonym">Chelonodon nigroviridis</name>
    <dbReference type="NCBI Taxonomy" id="99883"/>
    <lineage>
        <taxon>Eukaryota</taxon>
        <taxon>Metazoa</taxon>
        <taxon>Chordata</taxon>
        <taxon>Craniata</taxon>
        <taxon>Vertebrata</taxon>
        <taxon>Euteleostomi</taxon>
        <taxon>Actinopterygii</taxon>
        <taxon>Neopterygii</taxon>
        <taxon>Teleostei</taxon>
        <taxon>Neoteleostei</taxon>
        <taxon>Acanthomorphata</taxon>
        <taxon>Eupercaria</taxon>
        <taxon>Tetraodontiformes</taxon>
        <taxon>Tetradontoidea</taxon>
        <taxon>Tetraodontidae</taxon>
        <taxon>Tetraodon</taxon>
    </lineage>
</organism>
<accession>Q4RKN6</accession>
<gene>
    <name evidence="1" type="ORF">GSTENG00013128001</name>
    <name evidence="2" type="ORF">GSTENG00032853001</name>
</gene>
<dbReference type="KEGG" id="tng:GSTEN00013128G001"/>
<dbReference type="EMBL" id="CAAE01014303">
    <property type="protein sequence ID" value="CAF96186.1"/>
    <property type="molecule type" value="Genomic_DNA"/>
</dbReference>
<protein>
    <submittedName>
        <fullName evidence="2">(spotted green pufferfish) hypothetical protein</fullName>
    </submittedName>
</protein>
<evidence type="ECO:0000313" key="1">
    <source>
        <dbReference type="EMBL" id="CAF96186.1"/>
    </source>
</evidence>
<evidence type="ECO:0000313" key="2">
    <source>
        <dbReference type="EMBL" id="CAG11046.1"/>
    </source>
</evidence>
<sequence length="39" mass="4267">MGELLVLNLHTNANIQQGCMCATSVLLVSRGIMHAEREL</sequence>
<reference evidence="2" key="1">
    <citation type="journal article" date="2004" name="Nature">
        <title>Genome duplication in the teleost fish Tetraodon nigroviridis reveals the early vertebrate proto-karyotype.</title>
        <authorList>
            <person name="Jaillon O."/>
            <person name="Aury J.-M."/>
            <person name="Brunet F."/>
            <person name="Petit J.-L."/>
            <person name="Stange-Thomann N."/>
            <person name="Mauceli E."/>
            <person name="Bouneau L."/>
            <person name="Fischer C."/>
            <person name="Ozouf-Costaz C."/>
            <person name="Bernot A."/>
            <person name="Nicaud S."/>
            <person name="Jaffe D."/>
            <person name="Fisher S."/>
            <person name="Lutfalla G."/>
            <person name="Dossat C."/>
            <person name="Segurens B."/>
            <person name="Dasilva C."/>
            <person name="Salanoubat M."/>
            <person name="Levy M."/>
            <person name="Boudet N."/>
            <person name="Castellano S."/>
            <person name="Anthouard V."/>
            <person name="Jubin C."/>
            <person name="Castelli V."/>
            <person name="Katinka M."/>
            <person name="Vacherie B."/>
            <person name="Biemont C."/>
            <person name="Skalli Z."/>
            <person name="Cattolico L."/>
            <person name="Poulain J."/>
            <person name="De Berardinis V."/>
            <person name="Cruaud C."/>
            <person name="Duprat S."/>
            <person name="Brottier P."/>
            <person name="Coutanceau J.-P."/>
            <person name="Gouzy J."/>
            <person name="Parra G."/>
            <person name="Lardier G."/>
            <person name="Chapple C."/>
            <person name="McKernan K.J."/>
            <person name="McEwan P."/>
            <person name="Bosak S."/>
            <person name="Kellis M."/>
            <person name="Volff J.-N."/>
            <person name="Guigo R."/>
            <person name="Zody M.C."/>
            <person name="Mesirov J."/>
            <person name="Lindblad-Toh K."/>
            <person name="Birren B."/>
            <person name="Nusbaum C."/>
            <person name="Kahn D."/>
            <person name="Robinson-Rechavi M."/>
            <person name="Laudet V."/>
            <person name="Schachter V."/>
            <person name="Quetier F."/>
            <person name="Saurin W."/>
            <person name="Scarpelli C."/>
            <person name="Wincker P."/>
            <person name="Lander E.S."/>
            <person name="Weissenbach J."/>
            <person name="Roest Crollius H."/>
        </authorList>
    </citation>
    <scope>NUCLEOTIDE SEQUENCE [LARGE SCALE GENOMIC DNA]</scope>
</reference>
<dbReference type="EMBL" id="CAAE01015027">
    <property type="protein sequence ID" value="CAG11046.1"/>
    <property type="molecule type" value="Genomic_DNA"/>
</dbReference>
<name>Q4RKN6_TETNG</name>
<dbReference type="KEGG" id="tng:GSTEN00032853G001"/>
<proteinExistence type="predicted"/>